<sequence>MLFGSFNASIVHPREIFKLLIRKSCASAIVVFWCCAIIIHSFMFRSTCGGLGYNSLISSTRASFNSYRSIFPLYSKLRM</sequence>
<keyword evidence="1" id="KW-0472">Membrane</keyword>
<protein>
    <submittedName>
        <fullName evidence="2">Uncharacterized protein</fullName>
    </submittedName>
</protein>
<feature type="transmembrane region" description="Helical" evidence="1">
    <location>
        <begin position="24"/>
        <end position="44"/>
    </location>
</feature>
<organism evidence="2 3">
    <name type="scientific">Psychrobacillus lasiicapitis</name>
    <dbReference type="NCBI Taxonomy" id="1636719"/>
    <lineage>
        <taxon>Bacteria</taxon>
        <taxon>Bacillati</taxon>
        <taxon>Bacillota</taxon>
        <taxon>Bacilli</taxon>
        <taxon>Bacillales</taxon>
        <taxon>Bacillaceae</taxon>
        <taxon>Psychrobacillus</taxon>
    </lineage>
</organism>
<keyword evidence="1" id="KW-1133">Transmembrane helix</keyword>
<keyword evidence="1" id="KW-0812">Transmembrane</keyword>
<evidence type="ECO:0000313" key="2">
    <source>
        <dbReference type="EMBL" id="TQR11493.1"/>
    </source>
</evidence>
<gene>
    <name evidence="2" type="ORF">FG382_15875</name>
</gene>
<reference evidence="2 3" key="1">
    <citation type="submission" date="2019-05" db="EMBL/GenBank/DDBJ databases">
        <title>Psychrobacillus vulpis sp. nov., a new species isolated from feces of a red fox that inhabits in The Tablas de Daimiel Natural Park, Albacete, Spain.</title>
        <authorList>
            <person name="Rodriguez M."/>
            <person name="Reina J.C."/>
            <person name="Bejar V."/>
            <person name="Llamas I."/>
        </authorList>
    </citation>
    <scope>NUCLEOTIDE SEQUENCE [LARGE SCALE GENOMIC DNA]</scope>
    <source>
        <strain evidence="2 3">NEAU-3TGS17</strain>
    </source>
</reference>
<name>A0A544T218_9BACI</name>
<dbReference type="Proteomes" id="UP000317316">
    <property type="component" value="Unassembled WGS sequence"/>
</dbReference>
<accession>A0A544T218</accession>
<evidence type="ECO:0000313" key="3">
    <source>
        <dbReference type="Proteomes" id="UP000317316"/>
    </source>
</evidence>
<comment type="caution">
    <text evidence="2">The sequence shown here is derived from an EMBL/GenBank/DDBJ whole genome shotgun (WGS) entry which is preliminary data.</text>
</comment>
<evidence type="ECO:0000256" key="1">
    <source>
        <dbReference type="SAM" id="Phobius"/>
    </source>
</evidence>
<proteinExistence type="predicted"/>
<dbReference type="EMBL" id="VDGH01000009">
    <property type="protein sequence ID" value="TQR11493.1"/>
    <property type="molecule type" value="Genomic_DNA"/>
</dbReference>
<dbReference type="AlphaFoldDB" id="A0A544T218"/>
<keyword evidence="3" id="KW-1185">Reference proteome</keyword>